<keyword evidence="5" id="KW-1185">Reference proteome</keyword>
<accession>A0A542ZPH5</accession>
<feature type="compositionally biased region" description="Low complexity" evidence="1">
    <location>
        <begin position="61"/>
        <end position="87"/>
    </location>
</feature>
<dbReference type="OrthoDB" id="4232596at2"/>
<evidence type="ECO:0000313" key="5">
    <source>
        <dbReference type="Proteomes" id="UP000315389"/>
    </source>
</evidence>
<dbReference type="RefSeq" id="WP_142121178.1">
    <property type="nucleotide sequence ID" value="NZ_BAAASV010000002.1"/>
</dbReference>
<evidence type="ECO:0000313" key="4">
    <source>
        <dbReference type="EMBL" id="TQL62139.1"/>
    </source>
</evidence>
<name>A0A542ZPH5_RARFA</name>
<dbReference type="GO" id="GO:0016020">
    <property type="term" value="C:membrane"/>
    <property type="evidence" value="ECO:0007669"/>
    <property type="project" value="InterPro"/>
</dbReference>
<evidence type="ECO:0000259" key="3">
    <source>
        <dbReference type="SMART" id="SM00900"/>
    </source>
</evidence>
<dbReference type="SMART" id="SM00900">
    <property type="entry name" value="FMN_bind"/>
    <property type="match status" value="1"/>
</dbReference>
<protein>
    <submittedName>
        <fullName evidence="4">FMN-binding protein</fullName>
    </submittedName>
</protein>
<dbReference type="Proteomes" id="UP000315389">
    <property type="component" value="Unassembled WGS sequence"/>
</dbReference>
<feature type="domain" description="FMN-binding" evidence="3">
    <location>
        <begin position="86"/>
        <end position="170"/>
    </location>
</feature>
<dbReference type="EMBL" id="VFOS01000002">
    <property type="protein sequence ID" value="TQL62139.1"/>
    <property type="molecule type" value="Genomic_DNA"/>
</dbReference>
<reference evidence="4 5" key="1">
    <citation type="submission" date="2019-06" db="EMBL/GenBank/DDBJ databases">
        <title>Sequencing the genomes of 1000 actinobacteria strains.</title>
        <authorList>
            <person name="Klenk H.-P."/>
        </authorList>
    </citation>
    <scope>NUCLEOTIDE SEQUENCE [LARGE SCALE GENOMIC DNA]</scope>
    <source>
        <strain evidence="4 5">DSM 4813</strain>
    </source>
</reference>
<gene>
    <name evidence="4" type="ORF">FB461_1776</name>
</gene>
<dbReference type="InterPro" id="IPR007329">
    <property type="entry name" value="FMN-bd"/>
</dbReference>
<feature type="chain" id="PRO_5038466412" evidence="2">
    <location>
        <begin position="33"/>
        <end position="172"/>
    </location>
</feature>
<comment type="caution">
    <text evidence="4">The sequence shown here is derived from an EMBL/GenBank/DDBJ whole genome shotgun (WGS) entry which is preliminary data.</text>
</comment>
<organism evidence="4 5">
    <name type="scientific">Rarobacter faecitabidus</name>
    <dbReference type="NCBI Taxonomy" id="13243"/>
    <lineage>
        <taxon>Bacteria</taxon>
        <taxon>Bacillati</taxon>
        <taxon>Actinomycetota</taxon>
        <taxon>Actinomycetes</taxon>
        <taxon>Micrococcales</taxon>
        <taxon>Rarobacteraceae</taxon>
        <taxon>Rarobacter</taxon>
    </lineage>
</organism>
<feature type="compositionally biased region" description="Polar residues" evidence="1">
    <location>
        <begin position="35"/>
        <end position="58"/>
    </location>
</feature>
<evidence type="ECO:0000256" key="2">
    <source>
        <dbReference type="SAM" id="SignalP"/>
    </source>
</evidence>
<keyword evidence="2" id="KW-0732">Signal</keyword>
<dbReference type="PROSITE" id="PS51257">
    <property type="entry name" value="PROKAR_LIPOPROTEIN"/>
    <property type="match status" value="1"/>
</dbReference>
<feature type="signal peptide" evidence="2">
    <location>
        <begin position="1"/>
        <end position="32"/>
    </location>
</feature>
<evidence type="ECO:0000256" key="1">
    <source>
        <dbReference type="SAM" id="MobiDB-lite"/>
    </source>
</evidence>
<dbReference type="Pfam" id="PF04205">
    <property type="entry name" value="FMN_bind"/>
    <property type="match status" value="1"/>
</dbReference>
<dbReference type="GO" id="GO:0010181">
    <property type="term" value="F:FMN binding"/>
    <property type="evidence" value="ECO:0007669"/>
    <property type="project" value="InterPro"/>
</dbReference>
<feature type="region of interest" description="Disordered" evidence="1">
    <location>
        <begin position="31"/>
        <end position="92"/>
    </location>
</feature>
<dbReference type="AlphaFoldDB" id="A0A542ZPH5"/>
<sequence>MRTPTDLVRTRRTAAKTTAVAALVLTALSACSDGGESSSAPQDPASTAPTDEASTPDDSLSAGAEDPAADGSAASSASGTYSATGGYRSPGGQQEVAVSVTLDNGVITAVEVTPQASDATSQAFQEDFAANVADQVVGKALADAKVSKVSGSSLTSQGFNAALDEIAAEAGA</sequence>
<proteinExistence type="predicted"/>